<dbReference type="HOGENOM" id="CLU_3078933_0_0_3"/>
<evidence type="ECO:0000313" key="1">
    <source>
        <dbReference type="EMBL" id="AFZ14506.1"/>
    </source>
</evidence>
<organism evidence="1 2">
    <name type="scientific">Crinalium epipsammum PCC 9333</name>
    <dbReference type="NCBI Taxonomy" id="1173022"/>
    <lineage>
        <taxon>Bacteria</taxon>
        <taxon>Bacillati</taxon>
        <taxon>Cyanobacteriota</taxon>
        <taxon>Cyanophyceae</taxon>
        <taxon>Gomontiellales</taxon>
        <taxon>Gomontiellaceae</taxon>
        <taxon>Crinalium</taxon>
    </lineage>
</organism>
<dbReference type="AlphaFoldDB" id="K9W2Q7"/>
<dbReference type="Proteomes" id="UP000010472">
    <property type="component" value="Chromosome"/>
</dbReference>
<gene>
    <name evidence="1" type="ORF">Cri9333_3693</name>
</gene>
<evidence type="ECO:0000313" key="2">
    <source>
        <dbReference type="Proteomes" id="UP000010472"/>
    </source>
</evidence>
<sequence>MELQTARNLVQLYVVYSSLSTLNMMRCSYKLHKIDMKKISPYERFAMKVGII</sequence>
<dbReference type="STRING" id="1173022.Cri9333_3693"/>
<dbReference type="EMBL" id="CP003620">
    <property type="protein sequence ID" value="AFZ14506.1"/>
    <property type="molecule type" value="Genomic_DNA"/>
</dbReference>
<reference evidence="1 2" key="1">
    <citation type="submission" date="2012-06" db="EMBL/GenBank/DDBJ databases">
        <title>Finished chromosome of genome of Crinalium epipsammum PCC 9333.</title>
        <authorList>
            <consortium name="US DOE Joint Genome Institute"/>
            <person name="Gugger M."/>
            <person name="Coursin T."/>
            <person name="Rippka R."/>
            <person name="Tandeau De Marsac N."/>
            <person name="Huntemann M."/>
            <person name="Wei C.-L."/>
            <person name="Han J."/>
            <person name="Detter J.C."/>
            <person name="Han C."/>
            <person name="Tapia R."/>
            <person name="Davenport K."/>
            <person name="Daligault H."/>
            <person name="Erkkila T."/>
            <person name="Gu W."/>
            <person name="Munk A.C.C."/>
            <person name="Teshima H."/>
            <person name="Xu Y."/>
            <person name="Chain P."/>
            <person name="Chen A."/>
            <person name="Krypides N."/>
            <person name="Mavromatis K."/>
            <person name="Markowitz V."/>
            <person name="Szeto E."/>
            <person name="Ivanova N."/>
            <person name="Mikhailova N."/>
            <person name="Ovchinnikova G."/>
            <person name="Pagani I."/>
            <person name="Pati A."/>
            <person name="Goodwin L."/>
            <person name="Peters L."/>
            <person name="Pitluck S."/>
            <person name="Woyke T."/>
            <person name="Kerfeld C."/>
        </authorList>
    </citation>
    <scope>NUCLEOTIDE SEQUENCE [LARGE SCALE GENOMIC DNA]</scope>
    <source>
        <strain evidence="1 2">PCC 9333</strain>
    </source>
</reference>
<proteinExistence type="predicted"/>
<accession>K9W2Q7</accession>
<name>K9W2Q7_9CYAN</name>
<protein>
    <submittedName>
        <fullName evidence="1">Uncharacterized protein</fullName>
    </submittedName>
</protein>
<dbReference type="KEGG" id="cep:Cri9333_3693"/>
<keyword evidence="2" id="KW-1185">Reference proteome</keyword>